<dbReference type="EMBL" id="CP157948">
    <property type="protein sequence ID" value="XBS89642.1"/>
    <property type="molecule type" value="Genomic_DNA"/>
</dbReference>
<dbReference type="AlphaFoldDB" id="A0AAU7QJF6"/>
<accession>A0AAU7QJF6</accession>
<evidence type="ECO:0008006" key="3">
    <source>
        <dbReference type="Google" id="ProtNLM"/>
    </source>
</evidence>
<feature type="signal peptide" evidence="1">
    <location>
        <begin position="1"/>
        <end position="18"/>
    </location>
</feature>
<evidence type="ECO:0000256" key="1">
    <source>
        <dbReference type="SAM" id="SignalP"/>
    </source>
</evidence>
<dbReference type="PROSITE" id="PS51257">
    <property type="entry name" value="PROKAR_LIPOPROTEIN"/>
    <property type="match status" value="1"/>
</dbReference>
<evidence type="ECO:0000313" key="2">
    <source>
        <dbReference type="EMBL" id="XBS89642.1"/>
    </source>
</evidence>
<name>A0AAU7QJF6_9GAMM</name>
<proteinExistence type="predicted"/>
<reference evidence="2" key="1">
    <citation type="submission" date="2024-06" db="EMBL/GenBank/DDBJ databases">
        <authorList>
            <person name="Sun Y."/>
        </authorList>
    </citation>
    <scope>NUCLEOTIDE SEQUENCE</scope>
    <source>
        <strain evidence="2">IGA1.0</strain>
    </source>
</reference>
<protein>
    <recommendedName>
        <fullName evidence="3">Lipoprotein</fullName>
    </recommendedName>
</protein>
<keyword evidence="1" id="KW-0732">Signal</keyword>
<gene>
    <name evidence="2" type="ORF">ABNK63_14755</name>
</gene>
<feature type="chain" id="PRO_5043493228" description="Lipoprotein" evidence="1">
    <location>
        <begin position="19"/>
        <end position="146"/>
    </location>
</feature>
<dbReference type="RefSeq" id="WP_007809283.1">
    <property type="nucleotide sequence ID" value="NZ_CP157948.1"/>
</dbReference>
<sequence>MNTIARTAGTLCLTAALAACTTMTTISSNHEQTRLSLKHTVPEVPSTLKLKDTSFGNYEFKAVAPGSDPFYGILPLRFHGGRLAMDILFFAPATMFNLRGAFPFYDIDIDKGVIRYKMNAADPWTEYTPTAAERERARQFYNATAG</sequence>
<organism evidence="2">
    <name type="scientific">Rhodanobacter sp. IGA1.0</name>
    <dbReference type="NCBI Taxonomy" id="3158582"/>
    <lineage>
        <taxon>Bacteria</taxon>
        <taxon>Pseudomonadati</taxon>
        <taxon>Pseudomonadota</taxon>
        <taxon>Gammaproteobacteria</taxon>
        <taxon>Lysobacterales</taxon>
        <taxon>Rhodanobacteraceae</taxon>
        <taxon>Rhodanobacter</taxon>
    </lineage>
</organism>